<evidence type="ECO:0000313" key="8">
    <source>
        <dbReference type="Proteomes" id="UP001331561"/>
    </source>
</evidence>
<accession>A0ABU6K8A3</accession>
<feature type="transmembrane region" description="Helical" evidence="6">
    <location>
        <begin position="216"/>
        <end position="237"/>
    </location>
</feature>
<dbReference type="InterPro" id="IPR022791">
    <property type="entry name" value="L-PG_synthase/AglD"/>
</dbReference>
<dbReference type="Pfam" id="PF03706">
    <property type="entry name" value="LPG_synthase_TM"/>
    <property type="match status" value="1"/>
</dbReference>
<feature type="transmembrane region" description="Helical" evidence="6">
    <location>
        <begin position="145"/>
        <end position="166"/>
    </location>
</feature>
<evidence type="ECO:0000256" key="6">
    <source>
        <dbReference type="SAM" id="Phobius"/>
    </source>
</evidence>
<comment type="subcellular location">
    <subcellularLocation>
        <location evidence="1">Cell membrane</location>
        <topology evidence="1">Multi-pass membrane protein</topology>
    </subcellularLocation>
</comment>
<keyword evidence="3 6" id="KW-0812">Transmembrane</keyword>
<evidence type="ECO:0000256" key="3">
    <source>
        <dbReference type="ARBA" id="ARBA00022692"/>
    </source>
</evidence>
<protein>
    <submittedName>
        <fullName evidence="7">Lysylphosphatidylglycerol synthase domain-containing protein</fullName>
    </submittedName>
</protein>
<organism evidence="7 8">
    <name type="scientific">Uliginosibacterium silvisoli</name>
    <dbReference type="NCBI Taxonomy" id="3114758"/>
    <lineage>
        <taxon>Bacteria</taxon>
        <taxon>Pseudomonadati</taxon>
        <taxon>Pseudomonadota</taxon>
        <taxon>Betaproteobacteria</taxon>
        <taxon>Rhodocyclales</taxon>
        <taxon>Zoogloeaceae</taxon>
        <taxon>Uliginosibacterium</taxon>
    </lineage>
</organism>
<keyword evidence="8" id="KW-1185">Reference proteome</keyword>
<comment type="caution">
    <text evidence="7">The sequence shown here is derived from an EMBL/GenBank/DDBJ whole genome shotgun (WGS) entry which is preliminary data.</text>
</comment>
<proteinExistence type="predicted"/>
<evidence type="ECO:0000256" key="1">
    <source>
        <dbReference type="ARBA" id="ARBA00004651"/>
    </source>
</evidence>
<evidence type="ECO:0000256" key="2">
    <source>
        <dbReference type="ARBA" id="ARBA00022475"/>
    </source>
</evidence>
<sequence length="308" mass="33234">MNVSLKSFLQRTVALLCSAALVIWFVHSGKADNLSQLIARVQPWQLAGLVSAFVLTYLLRAGRVFDEFRVDTPVTFAGILRLTLIHNAMVNVVPFRGGEAAFPILLSRWFGVPTTRAVAALLWLRLQDAFVVLALAALVWPDLPLWLRIVWMAVVLLAAWAVPAWARNHPELLPEHGRLATLFIKLRAALAQSTHSSGRAWLWTFANWSVKLAAQAWMLALLLGVPLQAGLAGAMGLELAAVQPIQGVAGFGTAEFGGAALLRAHGIMLADGVQAALVLHLFVIACALCAGAAAFMFLPDANKKLAKE</sequence>
<feature type="transmembrane region" description="Helical" evidence="6">
    <location>
        <begin position="277"/>
        <end position="298"/>
    </location>
</feature>
<dbReference type="EMBL" id="JAYXHS010000004">
    <property type="protein sequence ID" value="MEC5388028.1"/>
    <property type="molecule type" value="Genomic_DNA"/>
</dbReference>
<evidence type="ECO:0000256" key="4">
    <source>
        <dbReference type="ARBA" id="ARBA00022989"/>
    </source>
</evidence>
<dbReference type="RefSeq" id="WP_327600999.1">
    <property type="nucleotide sequence ID" value="NZ_JAYXHS010000004.1"/>
</dbReference>
<dbReference type="Proteomes" id="UP001331561">
    <property type="component" value="Unassembled WGS sequence"/>
</dbReference>
<reference evidence="7 8" key="1">
    <citation type="submission" date="2024-01" db="EMBL/GenBank/DDBJ databases">
        <title>Uliginosibacterium soil sp. nov.</title>
        <authorList>
            <person name="Lv Y."/>
        </authorList>
    </citation>
    <scope>NUCLEOTIDE SEQUENCE [LARGE SCALE GENOMIC DNA]</scope>
    <source>
        <strain evidence="7 8">H3</strain>
    </source>
</reference>
<evidence type="ECO:0000313" key="7">
    <source>
        <dbReference type="EMBL" id="MEC5388028.1"/>
    </source>
</evidence>
<gene>
    <name evidence="7" type="ORF">VVD49_20010</name>
</gene>
<keyword evidence="5 6" id="KW-0472">Membrane</keyword>
<feature type="transmembrane region" description="Helical" evidence="6">
    <location>
        <begin position="117"/>
        <end position="139"/>
    </location>
</feature>
<evidence type="ECO:0000256" key="5">
    <source>
        <dbReference type="ARBA" id="ARBA00023136"/>
    </source>
</evidence>
<feature type="transmembrane region" description="Helical" evidence="6">
    <location>
        <begin position="41"/>
        <end position="59"/>
    </location>
</feature>
<keyword evidence="2" id="KW-1003">Cell membrane</keyword>
<name>A0ABU6K8A3_9RHOO</name>
<keyword evidence="4 6" id="KW-1133">Transmembrane helix</keyword>